<dbReference type="InterPro" id="IPR031168">
    <property type="entry name" value="G_TrmE"/>
</dbReference>
<dbReference type="Gene3D" id="3.30.1360.120">
    <property type="entry name" value="Probable tRNA modification gtpase trme, domain 1"/>
    <property type="match status" value="1"/>
</dbReference>
<dbReference type="InterPro" id="IPR027368">
    <property type="entry name" value="MnmE_dom2"/>
</dbReference>
<keyword evidence="7 10" id="KW-0460">Magnesium</keyword>
<dbReference type="CDD" id="cd14858">
    <property type="entry name" value="TrmE_N"/>
    <property type="match status" value="1"/>
</dbReference>
<evidence type="ECO:0000256" key="4">
    <source>
        <dbReference type="ARBA" id="ARBA00022723"/>
    </source>
</evidence>
<comment type="function">
    <text evidence="10">Exhibits a very high intrinsic GTPase hydrolysis rate. Involved in the addition of a carboxymethylaminomethyl (cmnm) group at the wobble position (U34) of certain tRNAs, forming tRNA-cmnm(5)s(2)U34.</text>
</comment>
<dbReference type="RefSeq" id="WP_013782493.1">
    <property type="nucleotide sequence ID" value="NC_015520.1"/>
</dbReference>
<evidence type="ECO:0000256" key="6">
    <source>
        <dbReference type="ARBA" id="ARBA00022801"/>
    </source>
</evidence>
<evidence type="ECO:0000256" key="9">
    <source>
        <dbReference type="ARBA" id="ARBA00023134"/>
    </source>
</evidence>
<reference evidence="14" key="1">
    <citation type="submission" date="2010-11" db="EMBL/GenBank/DDBJ databases">
        <title>The complete genome of Mahella australiensis DSM 15567.</title>
        <authorList>
            <consortium name="US DOE Joint Genome Institute (JGI-PGF)"/>
            <person name="Lucas S."/>
            <person name="Copeland A."/>
            <person name="Lapidus A."/>
            <person name="Bruce D."/>
            <person name="Goodwin L."/>
            <person name="Pitluck S."/>
            <person name="Kyrpides N."/>
            <person name="Mavromatis K."/>
            <person name="Pagani I."/>
            <person name="Ivanova N."/>
            <person name="Teshima H."/>
            <person name="Brettin T."/>
            <person name="Detter J.C."/>
            <person name="Han C."/>
            <person name="Tapia R."/>
            <person name="Land M."/>
            <person name="Hauser L."/>
            <person name="Markowitz V."/>
            <person name="Cheng J.-F."/>
            <person name="Hugenholtz P."/>
            <person name="Woyke T."/>
            <person name="Wu D."/>
            <person name="Spring S."/>
            <person name="Pukall R."/>
            <person name="Steenblock K."/>
            <person name="Schneider S."/>
            <person name="Klenk H.-P."/>
            <person name="Eisen J.A."/>
        </authorList>
    </citation>
    <scope>NUCLEOTIDE SEQUENCE [LARGE SCALE GENOMIC DNA]</scope>
    <source>
        <strain evidence="14">DSM 15567 / CIP 107919 / 50-1 BON</strain>
    </source>
</reference>
<feature type="binding site" evidence="10">
    <location>
        <position position="232"/>
    </location>
    <ligand>
        <name>K(+)</name>
        <dbReference type="ChEBI" id="CHEBI:29103"/>
    </ligand>
</feature>
<dbReference type="InterPro" id="IPR005225">
    <property type="entry name" value="Small_GTP-bd"/>
</dbReference>
<dbReference type="InterPro" id="IPR025867">
    <property type="entry name" value="MnmE_helical"/>
</dbReference>
<keyword evidence="5 10" id="KW-0547">Nucleotide-binding</keyword>
<evidence type="ECO:0000256" key="10">
    <source>
        <dbReference type="HAMAP-Rule" id="MF_00379"/>
    </source>
</evidence>
<evidence type="ECO:0000313" key="13">
    <source>
        <dbReference type="EMBL" id="AEE98082.1"/>
    </source>
</evidence>
<dbReference type="InterPro" id="IPR006073">
    <property type="entry name" value="GTP-bd"/>
</dbReference>
<keyword evidence="3 10" id="KW-0819">tRNA processing</keyword>
<dbReference type="NCBIfam" id="TIGR00231">
    <property type="entry name" value="small_GTP"/>
    <property type="match status" value="1"/>
</dbReference>
<dbReference type="Gene3D" id="1.20.120.430">
    <property type="entry name" value="tRNA modification GTPase MnmE domain 2"/>
    <property type="match status" value="1"/>
</dbReference>
<dbReference type="GO" id="GO:0046872">
    <property type="term" value="F:metal ion binding"/>
    <property type="evidence" value="ECO:0007669"/>
    <property type="project" value="UniProtKB-KW"/>
</dbReference>
<dbReference type="InterPro" id="IPR027417">
    <property type="entry name" value="P-loop_NTPase"/>
</dbReference>
<comment type="similarity">
    <text evidence="1 10 11">Belongs to the TRAFAC class TrmE-Era-EngA-EngB-Septin-like GTPase superfamily. TrmE GTPase family.</text>
</comment>
<feature type="binding site" evidence="10">
    <location>
        <position position="257"/>
    </location>
    <ligand>
        <name>Mg(2+)</name>
        <dbReference type="ChEBI" id="CHEBI:18420"/>
    </ligand>
</feature>
<evidence type="ECO:0000256" key="5">
    <source>
        <dbReference type="ARBA" id="ARBA00022741"/>
    </source>
</evidence>
<dbReference type="NCBIfam" id="TIGR00450">
    <property type="entry name" value="mnmE_trmE_thdF"/>
    <property type="match status" value="1"/>
</dbReference>
<evidence type="ECO:0000256" key="11">
    <source>
        <dbReference type="RuleBase" id="RU003313"/>
    </source>
</evidence>
<dbReference type="Pfam" id="PF12631">
    <property type="entry name" value="MnmE_helical"/>
    <property type="match status" value="1"/>
</dbReference>
<proteinExistence type="inferred from homology"/>
<dbReference type="KEGG" id="mas:Mahau_2962"/>
<evidence type="ECO:0000256" key="8">
    <source>
        <dbReference type="ARBA" id="ARBA00022958"/>
    </source>
</evidence>
<keyword evidence="2 10" id="KW-0963">Cytoplasm</keyword>
<feature type="domain" description="TrmE-type G" evidence="12">
    <location>
        <begin position="222"/>
        <end position="381"/>
    </location>
</feature>
<gene>
    <name evidence="10" type="primary">mnmE</name>
    <name evidence="10" type="synonym">trmE</name>
    <name evidence="13" type="ordered locus">Mahau_2962</name>
</gene>
<dbReference type="eggNOG" id="COG0486">
    <property type="taxonomic scope" value="Bacteria"/>
</dbReference>
<comment type="cofactor">
    <cofactor evidence="10">
        <name>K(+)</name>
        <dbReference type="ChEBI" id="CHEBI:29103"/>
    </cofactor>
    <text evidence="10">Binds 1 potassium ion per subunit.</text>
</comment>
<dbReference type="GO" id="GO:0003924">
    <property type="term" value="F:GTPase activity"/>
    <property type="evidence" value="ECO:0007669"/>
    <property type="project" value="UniProtKB-UniRule"/>
</dbReference>
<evidence type="ECO:0000256" key="2">
    <source>
        <dbReference type="ARBA" id="ARBA00022490"/>
    </source>
</evidence>
<evidence type="ECO:0000256" key="1">
    <source>
        <dbReference type="ARBA" id="ARBA00011043"/>
    </source>
</evidence>
<dbReference type="NCBIfam" id="NF003661">
    <property type="entry name" value="PRK05291.1-3"/>
    <property type="match status" value="1"/>
</dbReference>
<dbReference type="InterPro" id="IPR018948">
    <property type="entry name" value="GTP-bd_TrmE_N"/>
</dbReference>
<dbReference type="CDD" id="cd04164">
    <property type="entry name" value="trmE"/>
    <property type="match status" value="1"/>
</dbReference>
<keyword evidence="14" id="KW-1185">Reference proteome</keyword>
<dbReference type="EC" id="3.6.-.-" evidence="10"/>
<protein>
    <recommendedName>
        <fullName evidence="10">tRNA modification GTPase MnmE</fullName>
        <ecNumber evidence="10">3.6.-.-</ecNumber>
    </recommendedName>
</protein>
<name>F4A105_MAHA5</name>
<dbReference type="SUPFAM" id="SSF116878">
    <property type="entry name" value="TrmE connector domain"/>
    <property type="match status" value="1"/>
</dbReference>
<dbReference type="HOGENOM" id="CLU_019624_4_1_9"/>
<dbReference type="Gene3D" id="3.40.50.300">
    <property type="entry name" value="P-loop containing nucleotide triphosphate hydrolases"/>
    <property type="match status" value="1"/>
</dbReference>
<dbReference type="STRING" id="697281.Mahau_2962"/>
<feature type="binding site" evidence="10">
    <location>
        <position position="236"/>
    </location>
    <ligand>
        <name>Mg(2+)</name>
        <dbReference type="ChEBI" id="CHEBI:18420"/>
    </ligand>
</feature>
<evidence type="ECO:0000259" key="12">
    <source>
        <dbReference type="PROSITE" id="PS51709"/>
    </source>
</evidence>
<sequence length="460" mass="49902">MSEATIAAISTPIGEGGIGIVRLSGPKAIDIADSIFINIKGRKIKDAPNRSILYGHIKDPDTGRDIDEVLVSIMRGPHSYTGEDVVEISGHGGMLPLRRVLEVAVREGAVLAQPGEFTKRAFLNGRIDLAQAESVMDIISAKTDVALTSSVMQLEGKLSRSIEKIRVALLDVLTHIEALIDYPEEDVDELSTKDMRKKLADEYDSIEKLLATADTGRIIREGLKTAIIGRPNVGKSSLLNALLKADRAIVTDIPGTTRDIIEDYVNVNGIALNIIDTAGIREAADEIERIGIERTRDTVYRADLVIFVLDGSQPLHQDDRAIASLISSKKAIVVLNKSDLGRVVTEAEVNAVLPDAPVIEMSLKEGYGLDDLEGTITDMVYHGKAIASDEAMITNVRHKEALISAAEALQRCLFSIDDGMPMDLVSIDLKDAIEAMGLISGKTVEDEVVDRIFERFCVGK</sequence>
<dbReference type="InterPro" id="IPR004520">
    <property type="entry name" value="GTPase_MnmE"/>
</dbReference>
<dbReference type="FunFam" id="3.40.50.300:FF:000494">
    <property type="entry name" value="tRNA modification GTPase MnmE"/>
    <property type="match status" value="1"/>
</dbReference>
<keyword evidence="8 10" id="KW-0630">Potassium</keyword>
<feature type="binding site" evidence="10">
    <location>
        <position position="126"/>
    </location>
    <ligand>
        <name>(6S)-5-formyl-5,6,7,8-tetrahydrofolate</name>
        <dbReference type="ChEBI" id="CHEBI:57457"/>
    </ligand>
</feature>
<feature type="binding site" evidence="10">
    <location>
        <position position="87"/>
    </location>
    <ligand>
        <name>(6S)-5-formyl-5,6,7,8-tetrahydrofolate</name>
        <dbReference type="ChEBI" id="CHEBI:57457"/>
    </ligand>
</feature>
<dbReference type="GO" id="GO:0005525">
    <property type="term" value="F:GTP binding"/>
    <property type="evidence" value="ECO:0007669"/>
    <property type="project" value="UniProtKB-UniRule"/>
</dbReference>
<dbReference type="AlphaFoldDB" id="F4A105"/>
<dbReference type="HAMAP" id="MF_00379">
    <property type="entry name" value="GTPase_MnmE"/>
    <property type="match status" value="1"/>
</dbReference>
<keyword evidence="6 10" id="KW-0378">Hydrolase</keyword>
<dbReference type="Proteomes" id="UP000008457">
    <property type="component" value="Chromosome"/>
</dbReference>
<evidence type="ECO:0000313" key="14">
    <source>
        <dbReference type="Proteomes" id="UP000008457"/>
    </source>
</evidence>
<dbReference type="GO" id="GO:0005829">
    <property type="term" value="C:cytosol"/>
    <property type="evidence" value="ECO:0007669"/>
    <property type="project" value="TreeGrafter"/>
</dbReference>
<comment type="subunit">
    <text evidence="10">Homodimer. Heterotetramer of two MnmE and two MnmG subunits.</text>
</comment>
<feature type="binding site" evidence="10">
    <location>
        <position position="256"/>
    </location>
    <ligand>
        <name>K(+)</name>
        <dbReference type="ChEBI" id="CHEBI:29103"/>
    </ligand>
</feature>
<feature type="binding site" evidence="10">
    <location>
        <position position="22"/>
    </location>
    <ligand>
        <name>(6S)-5-formyl-5,6,7,8-tetrahydrofolate</name>
        <dbReference type="ChEBI" id="CHEBI:57457"/>
    </ligand>
</feature>
<dbReference type="Pfam" id="PF01926">
    <property type="entry name" value="MMR_HSR1"/>
    <property type="match status" value="1"/>
</dbReference>
<reference evidence="13 14" key="2">
    <citation type="journal article" date="2011" name="Stand. Genomic Sci.">
        <title>Complete genome sequence of Mahella australiensis type strain (50-1 BON).</title>
        <authorList>
            <person name="Sikorski J."/>
            <person name="Teshima H."/>
            <person name="Nolan M."/>
            <person name="Lucas S."/>
            <person name="Hammon N."/>
            <person name="Deshpande S."/>
            <person name="Cheng J.F."/>
            <person name="Pitluck S."/>
            <person name="Liolios K."/>
            <person name="Pagani I."/>
            <person name="Ivanova N."/>
            <person name="Huntemann M."/>
            <person name="Mavromatis K."/>
            <person name="Ovchinikova G."/>
            <person name="Pati A."/>
            <person name="Tapia R."/>
            <person name="Han C."/>
            <person name="Goodwin L."/>
            <person name="Chen A."/>
            <person name="Palaniappan K."/>
            <person name="Land M."/>
            <person name="Hauser L."/>
            <person name="Ngatchou-Djao O.D."/>
            <person name="Rohde M."/>
            <person name="Pukall R."/>
            <person name="Spring S."/>
            <person name="Abt B."/>
            <person name="Goker M."/>
            <person name="Detter J.C."/>
            <person name="Woyke T."/>
            <person name="Bristow J."/>
            <person name="Markowitz V."/>
            <person name="Hugenholtz P."/>
            <person name="Eisen J.A."/>
            <person name="Kyrpides N.C."/>
            <person name="Klenk H.P."/>
            <person name="Lapidus A."/>
        </authorList>
    </citation>
    <scope>NUCLEOTIDE SEQUENCE [LARGE SCALE GENOMIC DNA]</scope>
    <source>
        <strain evidence="14">DSM 15567 / CIP 107919 / 50-1 BON</strain>
    </source>
</reference>
<dbReference type="PANTHER" id="PTHR42714:SF2">
    <property type="entry name" value="TRNA MODIFICATION GTPASE GTPBP3, MITOCHONDRIAL"/>
    <property type="match status" value="1"/>
</dbReference>
<feature type="binding site" evidence="10">
    <location>
        <begin position="232"/>
        <end position="237"/>
    </location>
    <ligand>
        <name>GTP</name>
        <dbReference type="ChEBI" id="CHEBI:37565"/>
    </ligand>
</feature>
<dbReference type="GO" id="GO:0042802">
    <property type="term" value="F:identical protein binding"/>
    <property type="evidence" value="ECO:0007669"/>
    <property type="project" value="UniProtKB-ARBA"/>
</dbReference>
<keyword evidence="9 10" id="KW-0342">GTP-binding</keyword>
<dbReference type="InterPro" id="IPR027266">
    <property type="entry name" value="TrmE/GcvT-like"/>
</dbReference>
<dbReference type="PANTHER" id="PTHR42714">
    <property type="entry name" value="TRNA MODIFICATION GTPASE GTPBP3"/>
    <property type="match status" value="1"/>
</dbReference>
<keyword evidence="4 10" id="KW-0479">Metal-binding</keyword>
<evidence type="ECO:0000256" key="3">
    <source>
        <dbReference type="ARBA" id="ARBA00022694"/>
    </source>
</evidence>
<dbReference type="GO" id="GO:0002098">
    <property type="term" value="P:tRNA wobble uridine modification"/>
    <property type="evidence" value="ECO:0007669"/>
    <property type="project" value="TreeGrafter"/>
</dbReference>
<feature type="binding site" evidence="10">
    <location>
        <begin position="251"/>
        <end position="257"/>
    </location>
    <ligand>
        <name>GTP</name>
        <dbReference type="ChEBI" id="CHEBI:37565"/>
    </ligand>
</feature>
<dbReference type="SUPFAM" id="SSF52540">
    <property type="entry name" value="P-loop containing nucleoside triphosphate hydrolases"/>
    <property type="match status" value="1"/>
</dbReference>
<comment type="subcellular location">
    <subcellularLocation>
        <location evidence="10">Cytoplasm</location>
    </subcellularLocation>
</comment>
<dbReference type="Pfam" id="PF10396">
    <property type="entry name" value="TrmE_N"/>
    <property type="match status" value="1"/>
</dbReference>
<dbReference type="FunFam" id="3.30.1360.120:FF:000003">
    <property type="entry name" value="tRNA modification GTPase MnmE"/>
    <property type="match status" value="1"/>
</dbReference>
<comment type="caution">
    <text evidence="10">Lacks conserved residue(s) required for the propagation of feature annotation.</text>
</comment>
<organism evidence="13 14">
    <name type="scientific">Mahella australiensis (strain DSM 15567 / CIP 107919 / 50-1 BON)</name>
    <dbReference type="NCBI Taxonomy" id="697281"/>
    <lineage>
        <taxon>Bacteria</taxon>
        <taxon>Bacillati</taxon>
        <taxon>Bacillota</taxon>
        <taxon>Clostridia</taxon>
        <taxon>Thermoanaerobacterales</taxon>
        <taxon>Thermoanaerobacterales Family IV. Incertae Sedis</taxon>
        <taxon>Mahella</taxon>
    </lineage>
</organism>
<feature type="binding site" evidence="10">
    <location>
        <begin position="276"/>
        <end position="279"/>
    </location>
    <ligand>
        <name>GTP</name>
        <dbReference type="ChEBI" id="CHEBI:37565"/>
    </ligand>
</feature>
<dbReference type="PROSITE" id="PS51709">
    <property type="entry name" value="G_TRME"/>
    <property type="match status" value="1"/>
</dbReference>
<accession>F4A105</accession>
<evidence type="ECO:0000256" key="7">
    <source>
        <dbReference type="ARBA" id="ARBA00022842"/>
    </source>
</evidence>
<feature type="binding site" evidence="10">
    <location>
        <position position="253"/>
    </location>
    <ligand>
        <name>K(+)</name>
        <dbReference type="ChEBI" id="CHEBI:29103"/>
    </ligand>
</feature>
<feature type="binding site" evidence="10">
    <location>
        <position position="460"/>
    </location>
    <ligand>
        <name>(6S)-5-formyl-5,6,7,8-tetrahydrofolate</name>
        <dbReference type="ChEBI" id="CHEBI:57457"/>
    </ligand>
</feature>
<dbReference type="EMBL" id="CP002360">
    <property type="protein sequence ID" value="AEE98082.1"/>
    <property type="molecule type" value="Genomic_DNA"/>
</dbReference>
<feature type="binding site" evidence="10">
    <location>
        <position position="251"/>
    </location>
    <ligand>
        <name>K(+)</name>
        <dbReference type="ChEBI" id="CHEBI:29103"/>
    </ligand>
</feature>
<dbReference type="GO" id="GO:0030488">
    <property type="term" value="P:tRNA methylation"/>
    <property type="evidence" value="ECO:0007669"/>
    <property type="project" value="TreeGrafter"/>
</dbReference>
<dbReference type="PRINTS" id="PR00326">
    <property type="entry name" value="GTP1OBG"/>
</dbReference>